<dbReference type="PANTHER" id="PTHR13068">
    <property type="entry name" value="CGI-12 PROTEIN-RELATED"/>
    <property type="match status" value="1"/>
</dbReference>
<dbReference type="Gene3D" id="1.25.70.10">
    <property type="entry name" value="Transcription termination factor 3, mitochondrial"/>
    <property type="match status" value="2"/>
</dbReference>
<reference evidence="5 6" key="1">
    <citation type="submission" date="2024-02" db="EMBL/GenBank/DDBJ databases">
        <title>High-quality chromosome-scale genome assembly of Pensacola bahiagrass (Paspalum notatum Flugge var. saurae).</title>
        <authorList>
            <person name="Vega J.M."/>
            <person name="Podio M."/>
            <person name="Orjuela J."/>
            <person name="Siena L.A."/>
            <person name="Pessino S.C."/>
            <person name="Combes M.C."/>
            <person name="Mariac C."/>
            <person name="Albertini E."/>
            <person name="Pupilli F."/>
            <person name="Ortiz J.P.A."/>
            <person name="Leblanc O."/>
        </authorList>
    </citation>
    <scope>NUCLEOTIDE SEQUENCE [LARGE SCALE GENOMIC DNA]</scope>
    <source>
        <strain evidence="5">R1</strain>
        <tissue evidence="5">Leaf</tissue>
    </source>
</reference>
<evidence type="ECO:0000256" key="2">
    <source>
        <dbReference type="ARBA" id="ARBA00022472"/>
    </source>
</evidence>
<dbReference type="SMART" id="SM00733">
    <property type="entry name" value="Mterf"/>
    <property type="match status" value="5"/>
</dbReference>
<keyword evidence="2" id="KW-0805">Transcription regulation</keyword>
<dbReference type="InterPro" id="IPR038538">
    <property type="entry name" value="MTERF_sf"/>
</dbReference>
<dbReference type="Proteomes" id="UP001341281">
    <property type="component" value="Chromosome 05"/>
</dbReference>
<keyword evidence="6" id="KW-1185">Reference proteome</keyword>
<dbReference type="GO" id="GO:0003676">
    <property type="term" value="F:nucleic acid binding"/>
    <property type="evidence" value="ECO:0007669"/>
    <property type="project" value="InterPro"/>
</dbReference>
<evidence type="ECO:0000256" key="1">
    <source>
        <dbReference type="ARBA" id="ARBA00007692"/>
    </source>
</evidence>
<protein>
    <submittedName>
        <fullName evidence="5">Uncharacterized protein</fullName>
    </submittedName>
</protein>
<dbReference type="GO" id="GO:0006353">
    <property type="term" value="P:DNA-templated transcription termination"/>
    <property type="evidence" value="ECO:0007669"/>
    <property type="project" value="UniProtKB-KW"/>
</dbReference>
<evidence type="ECO:0000313" key="5">
    <source>
        <dbReference type="EMBL" id="WVZ73180.1"/>
    </source>
</evidence>
<dbReference type="PANTHER" id="PTHR13068:SF102">
    <property type="entry name" value="OS11G0246100 PROTEIN"/>
    <property type="match status" value="1"/>
</dbReference>
<dbReference type="FunFam" id="1.25.70.10:FF:000001">
    <property type="entry name" value="Mitochondrial transcription termination factor-like"/>
    <property type="match status" value="1"/>
</dbReference>
<evidence type="ECO:0000313" key="6">
    <source>
        <dbReference type="Proteomes" id="UP001341281"/>
    </source>
</evidence>
<accession>A0AAQ3WTU7</accession>
<sequence length="416" mass="45206">MLRLLQNRLYLLLRAATPLLSPTRHRACLLLSTSPAPFSLEGYLVSACGLAPDQARKVSKQAFDEASKVARKPFQDSSRSRLNTASNPDAVLALLSGAGLSRAHIAAVVAADPLILRSSAKAVGPRLLALRDRLGLSSPQIYQFLLVGSRALRSCDVFFISFFGSFENFLLAPKWPTRLLTADLDTRVKPNILLLRRCGLSVRDIVQLCSTEPTLLGLNAERVKDAVLCAEALGVPRTSRTFKYAVAVAACAGKQKVATRLEFLKSALGCSEAEIAVSKMPTILGVSEDQLLPKIQFLLNEVGVEPQCIAKKPALLGYSLEKRLVPRHCAMKLLQSKGLLNTDLPFYSLAKIREQTFRMNFIDRYKDSVPGLADAYAATTAGGVLPGRNGRQGDQGQLGPWKEVTSSDRDEVAADM</sequence>
<gene>
    <name evidence="5" type="ORF">U9M48_021522</name>
</gene>
<feature type="region of interest" description="Disordered" evidence="4">
    <location>
        <begin position="383"/>
        <end position="416"/>
    </location>
</feature>
<dbReference type="EMBL" id="CP144749">
    <property type="protein sequence ID" value="WVZ73180.1"/>
    <property type="molecule type" value="Genomic_DNA"/>
</dbReference>
<keyword evidence="3" id="KW-0809">Transit peptide</keyword>
<keyword evidence="2" id="KW-0804">Transcription</keyword>
<comment type="similarity">
    <text evidence="1">Belongs to the mTERF family.</text>
</comment>
<dbReference type="Pfam" id="PF02536">
    <property type="entry name" value="mTERF"/>
    <property type="match status" value="1"/>
</dbReference>
<dbReference type="AlphaFoldDB" id="A0AAQ3WTU7"/>
<proteinExistence type="inferred from homology"/>
<organism evidence="5 6">
    <name type="scientific">Paspalum notatum var. saurae</name>
    <dbReference type="NCBI Taxonomy" id="547442"/>
    <lineage>
        <taxon>Eukaryota</taxon>
        <taxon>Viridiplantae</taxon>
        <taxon>Streptophyta</taxon>
        <taxon>Embryophyta</taxon>
        <taxon>Tracheophyta</taxon>
        <taxon>Spermatophyta</taxon>
        <taxon>Magnoliopsida</taxon>
        <taxon>Liliopsida</taxon>
        <taxon>Poales</taxon>
        <taxon>Poaceae</taxon>
        <taxon>PACMAD clade</taxon>
        <taxon>Panicoideae</taxon>
        <taxon>Andropogonodae</taxon>
        <taxon>Paspaleae</taxon>
        <taxon>Paspalinae</taxon>
        <taxon>Paspalum</taxon>
    </lineage>
</organism>
<evidence type="ECO:0000256" key="4">
    <source>
        <dbReference type="SAM" id="MobiDB-lite"/>
    </source>
</evidence>
<feature type="compositionally biased region" description="Basic and acidic residues" evidence="4">
    <location>
        <begin position="405"/>
        <end position="416"/>
    </location>
</feature>
<dbReference type="InterPro" id="IPR003690">
    <property type="entry name" value="MTERF"/>
</dbReference>
<name>A0AAQ3WTU7_PASNO</name>
<keyword evidence="2" id="KW-0806">Transcription termination</keyword>
<evidence type="ECO:0000256" key="3">
    <source>
        <dbReference type="ARBA" id="ARBA00022946"/>
    </source>
</evidence>